<proteinExistence type="predicted"/>
<dbReference type="EMBL" id="JAWZSR010000010">
    <property type="protein sequence ID" value="MDX8047308.1"/>
    <property type="molecule type" value="Genomic_DNA"/>
</dbReference>
<protein>
    <submittedName>
        <fullName evidence="1">Uncharacterized protein</fullName>
    </submittedName>
</protein>
<evidence type="ECO:0000313" key="1">
    <source>
        <dbReference type="EMBL" id="MDX8047308.1"/>
    </source>
</evidence>
<gene>
    <name evidence="1" type="ORF">SH601_15165</name>
</gene>
<dbReference type="Proteomes" id="UP001277972">
    <property type="component" value="Unassembled WGS sequence"/>
</dbReference>
<reference evidence="1" key="1">
    <citation type="submission" date="2023-11" db="EMBL/GenBank/DDBJ databases">
        <title>Gracilibacillus pellucida a moderately halophilic bacterium isolated from saline soil in Xinjiang province.</title>
        <authorList>
            <person name="Zhang Z."/>
            <person name="Tan F."/>
            <person name="Wang Y."/>
            <person name="Xia M."/>
        </authorList>
    </citation>
    <scope>NUCLEOTIDE SEQUENCE</scope>
    <source>
        <strain evidence="1">S3-1-1</strain>
    </source>
</reference>
<organism evidence="1 2">
    <name type="scientific">Gracilibacillus pellucidus</name>
    <dbReference type="NCBI Taxonomy" id="3095368"/>
    <lineage>
        <taxon>Bacteria</taxon>
        <taxon>Bacillati</taxon>
        <taxon>Bacillota</taxon>
        <taxon>Bacilli</taxon>
        <taxon>Bacillales</taxon>
        <taxon>Bacillaceae</taxon>
        <taxon>Gracilibacillus</taxon>
    </lineage>
</organism>
<name>A0ACC6M8J6_9BACI</name>
<keyword evidence="2" id="KW-1185">Reference proteome</keyword>
<evidence type="ECO:0000313" key="2">
    <source>
        <dbReference type="Proteomes" id="UP001277972"/>
    </source>
</evidence>
<comment type="caution">
    <text evidence="1">The sequence shown here is derived from an EMBL/GenBank/DDBJ whole genome shotgun (WGS) entry which is preliminary data.</text>
</comment>
<sequence>MKFLPLVTGEFTKIPRILLLFCTAIFALIPVLVSLIVYKQGYDTFAAQGLANSSGLLLYYHFVNNYCVVILSAFLWFFIYSKENSYNTWSLLLTKIPYTVSIIGAKSIVFIVYYVISVIIAYGSLLIVCLMQGISVEFRTIFSSLLISLLITISIGFLQFIFHTIIRNGLIASSISIVWIILLFLYNNFPYAVQLLFPLFLSTTAIELSNLKDMFTIIFFAIGSGLFIVVTVLLSAKKQLFQTD</sequence>
<accession>A0ACC6M8J6</accession>